<dbReference type="InterPro" id="IPR027385">
    <property type="entry name" value="Beta-barrel_OMP"/>
</dbReference>
<feature type="signal peptide" evidence="6">
    <location>
        <begin position="1"/>
        <end position="22"/>
    </location>
</feature>
<keyword evidence="3" id="KW-0472">Membrane</keyword>
<dbReference type="EMBL" id="JBHSJF010000001">
    <property type="protein sequence ID" value="MFC5066785.1"/>
    <property type="molecule type" value="Genomic_DNA"/>
</dbReference>
<proteinExistence type="inferred from homology"/>
<comment type="similarity">
    <text evidence="5">Belongs to the Omp25/RopB family.</text>
</comment>
<name>A0ABV9YVF1_9HYPH</name>
<dbReference type="InterPro" id="IPR011250">
    <property type="entry name" value="OMP/PagP_B-barrel"/>
</dbReference>
<evidence type="ECO:0000256" key="3">
    <source>
        <dbReference type="ARBA" id="ARBA00023136"/>
    </source>
</evidence>
<organism evidence="8 9">
    <name type="scientific">Flaviflagellibacter deserti</name>
    <dbReference type="NCBI Taxonomy" id="2267266"/>
    <lineage>
        <taxon>Bacteria</taxon>
        <taxon>Pseudomonadati</taxon>
        <taxon>Pseudomonadota</taxon>
        <taxon>Alphaproteobacteria</taxon>
        <taxon>Hyphomicrobiales</taxon>
        <taxon>Flaviflagellibacter</taxon>
    </lineage>
</organism>
<evidence type="ECO:0000313" key="9">
    <source>
        <dbReference type="Proteomes" id="UP001595796"/>
    </source>
</evidence>
<keyword evidence="9" id="KW-1185">Reference proteome</keyword>
<dbReference type="RefSeq" id="WP_162799576.1">
    <property type="nucleotide sequence ID" value="NZ_JBHSJF010000001.1"/>
</dbReference>
<dbReference type="PANTHER" id="PTHR34001">
    <property type="entry name" value="BLL7405 PROTEIN"/>
    <property type="match status" value="1"/>
</dbReference>
<evidence type="ECO:0000256" key="4">
    <source>
        <dbReference type="ARBA" id="ARBA00023237"/>
    </source>
</evidence>
<evidence type="ECO:0000256" key="2">
    <source>
        <dbReference type="ARBA" id="ARBA00022729"/>
    </source>
</evidence>
<dbReference type="Pfam" id="PF13505">
    <property type="entry name" value="OMP_b-brl"/>
    <property type="match status" value="1"/>
</dbReference>
<comment type="caution">
    <text evidence="8">The sequence shown here is derived from an EMBL/GenBank/DDBJ whole genome shotgun (WGS) entry which is preliminary data.</text>
</comment>
<dbReference type="PANTHER" id="PTHR34001:SF3">
    <property type="entry name" value="BLL7405 PROTEIN"/>
    <property type="match status" value="1"/>
</dbReference>
<evidence type="ECO:0000259" key="7">
    <source>
        <dbReference type="Pfam" id="PF13505"/>
    </source>
</evidence>
<gene>
    <name evidence="8" type="ORF">ACFPFW_01985</name>
</gene>
<feature type="chain" id="PRO_5045417376" evidence="6">
    <location>
        <begin position="23"/>
        <end position="202"/>
    </location>
</feature>
<comment type="subcellular location">
    <subcellularLocation>
        <location evidence="1">Cell outer membrane</location>
    </subcellularLocation>
</comment>
<keyword evidence="2 6" id="KW-0732">Signal</keyword>
<dbReference type="SUPFAM" id="SSF56925">
    <property type="entry name" value="OMPA-like"/>
    <property type="match status" value="1"/>
</dbReference>
<evidence type="ECO:0000256" key="5">
    <source>
        <dbReference type="ARBA" id="ARBA00038306"/>
    </source>
</evidence>
<dbReference type="Proteomes" id="UP001595796">
    <property type="component" value="Unassembled WGS sequence"/>
</dbReference>
<reference evidence="9" key="1">
    <citation type="journal article" date="2019" name="Int. J. Syst. Evol. Microbiol.">
        <title>The Global Catalogue of Microorganisms (GCM) 10K type strain sequencing project: providing services to taxonomists for standard genome sequencing and annotation.</title>
        <authorList>
            <consortium name="The Broad Institute Genomics Platform"/>
            <consortium name="The Broad Institute Genome Sequencing Center for Infectious Disease"/>
            <person name="Wu L."/>
            <person name="Ma J."/>
        </authorList>
    </citation>
    <scope>NUCLEOTIDE SEQUENCE [LARGE SCALE GENOMIC DNA]</scope>
    <source>
        <strain evidence="9">CGMCC 1.16444</strain>
    </source>
</reference>
<dbReference type="InterPro" id="IPR051692">
    <property type="entry name" value="OMP-like"/>
</dbReference>
<accession>A0ABV9YVF1</accession>
<sequence>MRNILFVATAVAGGLIAQAAFAADMPYYGAEGGYSAAPAQDWSGLYLGGHIGAGFGSGDDVDPSGVLGGIQGGGNWQYGQVVLGAEGDFSGAGISDDFLSNDFDVNWLATVRGRIGWAFDRFMVYGTGGFSWASAEYNGPGGGDDNVHAGWAAGVGVEGMVWNNISAKAEYLYMGLGDENYAPIGDVDLDMHTFKLGVNYHF</sequence>
<feature type="domain" description="Outer membrane protein beta-barrel" evidence="7">
    <location>
        <begin position="35"/>
        <end position="202"/>
    </location>
</feature>
<dbReference type="Gene3D" id="2.40.160.20">
    <property type="match status" value="1"/>
</dbReference>
<evidence type="ECO:0000256" key="1">
    <source>
        <dbReference type="ARBA" id="ARBA00004442"/>
    </source>
</evidence>
<evidence type="ECO:0000256" key="6">
    <source>
        <dbReference type="SAM" id="SignalP"/>
    </source>
</evidence>
<keyword evidence="4" id="KW-0998">Cell outer membrane</keyword>
<evidence type="ECO:0000313" key="8">
    <source>
        <dbReference type="EMBL" id="MFC5066785.1"/>
    </source>
</evidence>
<protein>
    <submittedName>
        <fullName evidence="8">Outer membrane protein</fullName>
    </submittedName>
</protein>